<dbReference type="EMBL" id="QRIS01000002">
    <property type="protein sequence ID" value="RHG88312.1"/>
    <property type="molecule type" value="Genomic_DNA"/>
</dbReference>
<dbReference type="GO" id="GO:0046872">
    <property type="term" value="F:metal ion binding"/>
    <property type="evidence" value="ECO:0007669"/>
    <property type="project" value="UniProtKB-KW"/>
</dbReference>
<proteinExistence type="inferred from homology"/>
<dbReference type="AlphaFoldDB" id="A0A396G7H5"/>
<protein>
    <recommendedName>
        <fullName evidence="5">5-formyltetrahydrofolate cyclo-ligase</fullName>
        <ecNumber evidence="5">6.3.3.2</ecNumber>
    </recommendedName>
</protein>
<comment type="similarity">
    <text evidence="1 5">Belongs to the 5-formyltetrahydrofolate cyclo-ligase family.</text>
</comment>
<feature type="binding site" evidence="4">
    <location>
        <begin position="19"/>
        <end position="23"/>
    </location>
    <ligand>
        <name>ATP</name>
        <dbReference type="ChEBI" id="CHEBI:30616"/>
    </ligand>
</feature>
<comment type="catalytic activity">
    <reaction evidence="5">
        <text>(6S)-5-formyl-5,6,7,8-tetrahydrofolate + ATP = (6R)-5,10-methenyltetrahydrofolate + ADP + phosphate</text>
        <dbReference type="Rhea" id="RHEA:10488"/>
        <dbReference type="ChEBI" id="CHEBI:30616"/>
        <dbReference type="ChEBI" id="CHEBI:43474"/>
        <dbReference type="ChEBI" id="CHEBI:57455"/>
        <dbReference type="ChEBI" id="CHEBI:57457"/>
        <dbReference type="ChEBI" id="CHEBI:456216"/>
        <dbReference type="EC" id="6.3.3.2"/>
    </reaction>
</comment>
<dbReference type="EMBL" id="QRLN01000001">
    <property type="protein sequence ID" value="RHJ16262.1"/>
    <property type="molecule type" value="Genomic_DNA"/>
</dbReference>
<dbReference type="Pfam" id="PF01812">
    <property type="entry name" value="5-FTHF_cyc-lig"/>
    <property type="match status" value="1"/>
</dbReference>
<dbReference type="Proteomes" id="UP000284472">
    <property type="component" value="Unassembled WGS sequence"/>
</dbReference>
<dbReference type="EC" id="6.3.3.2" evidence="5"/>
<evidence type="ECO:0000256" key="1">
    <source>
        <dbReference type="ARBA" id="ARBA00010638"/>
    </source>
</evidence>
<comment type="caution">
    <text evidence="10">The sequence shown here is derived from an EMBL/GenBank/DDBJ whole genome shotgun (WGS) entry which is preliminary data.</text>
</comment>
<keyword evidence="3 4" id="KW-0067">ATP-binding</keyword>
<evidence type="ECO:0000256" key="4">
    <source>
        <dbReference type="PIRSR" id="PIRSR006806-1"/>
    </source>
</evidence>
<evidence type="ECO:0000256" key="5">
    <source>
        <dbReference type="RuleBase" id="RU361279"/>
    </source>
</evidence>
<evidence type="ECO:0000313" key="8">
    <source>
        <dbReference type="EMBL" id="RHG21900.1"/>
    </source>
</evidence>
<evidence type="ECO:0000256" key="3">
    <source>
        <dbReference type="ARBA" id="ARBA00022840"/>
    </source>
</evidence>
<accession>A0A396G7H5</accession>
<dbReference type="Proteomes" id="UP000260808">
    <property type="component" value="Unassembled WGS sequence"/>
</dbReference>
<dbReference type="Proteomes" id="UP000283992">
    <property type="component" value="Unassembled WGS sequence"/>
</dbReference>
<dbReference type="Proteomes" id="UP000285697">
    <property type="component" value="Unassembled WGS sequence"/>
</dbReference>
<dbReference type="SUPFAM" id="SSF100950">
    <property type="entry name" value="NagB/RpiA/CoA transferase-like"/>
    <property type="match status" value="1"/>
</dbReference>
<dbReference type="NCBIfam" id="TIGR02727">
    <property type="entry name" value="MTHFS_bact"/>
    <property type="match status" value="1"/>
</dbReference>
<dbReference type="PIRSF" id="PIRSF006806">
    <property type="entry name" value="FTHF_cligase"/>
    <property type="match status" value="1"/>
</dbReference>
<dbReference type="GO" id="GO:0009396">
    <property type="term" value="P:folic acid-containing compound biosynthetic process"/>
    <property type="evidence" value="ECO:0007669"/>
    <property type="project" value="TreeGrafter"/>
</dbReference>
<evidence type="ECO:0000256" key="2">
    <source>
        <dbReference type="ARBA" id="ARBA00022741"/>
    </source>
</evidence>
<dbReference type="InterPro" id="IPR037171">
    <property type="entry name" value="NagB/RpiA_transferase-like"/>
</dbReference>
<evidence type="ECO:0000313" key="12">
    <source>
        <dbReference type="Proteomes" id="UP000260808"/>
    </source>
</evidence>
<dbReference type="Proteomes" id="UP000285610">
    <property type="component" value="Unassembled WGS sequence"/>
</dbReference>
<evidence type="ECO:0000313" key="15">
    <source>
        <dbReference type="Proteomes" id="UP000284472"/>
    </source>
</evidence>
<gene>
    <name evidence="10" type="ORF">DW142_01170</name>
    <name evidence="9" type="ORF">DW243_01565</name>
    <name evidence="8" type="ORF">DW270_02560</name>
    <name evidence="7" type="ORF">DW812_03460</name>
    <name evidence="11" type="ORF">DWZ50_05150</name>
    <name evidence="6" type="ORF">DXC31_05190</name>
</gene>
<evidence type="ECO:0000313" key="17">
    <source>
        <dbReference type="Proteomes" id="UP000285697"/>
    </source>
</evidence>
<evidence type="ECO:0000313" key="13">
    <source>
        <dbReference type="Proteomes" id="UP000283981"/>
    </source>
</evidence>
<evidence type="ECO:0000313" key="7">
    <source>
        <dbReference type="EMBL" id="RHD08389.1"/>
    </source>
</evidence>
<evidence type="ECO:0000313" key="10">
    <source>
        <dbReference type="EMBL" id="RHJ16262.1"/>
    </source>
</evidence>
<dbReference type="Proteomes" id="UP000283981">
    <property type="component" value="Unassembled WGS sequence"/>
</dbReference>
<feature type="binding site" evidence="4">
    <location>
        <position position="65"/>
    </location>
    <ligand>
        <name>substrate</name>
    </ligand>
</feature>
<feature type="binding site" evidence="4">
    <location>
        <position position="70"/>
    </location>
    <ligand>
        <name>substrate</name>
    </ligand>
</feature>
<dbReference type="EMBL" id="QSIR01000003">
    <property type="protein sequence ID" value="RHD08389.1"/>
    <property type="molecule type" value="Genomic_DNA"/>
</dbReference>
<reference evidence="12 13" key="1">
    <citation type="submission" date="2018-08" db="EMBL/GenBank/DDBJ databases">
        <title>A genome reference for cultivated species of the human gut microbiota.</title>
        <authorList>
            <person name="Zou Y."/>
            <person name="Xue W."/>
            <person name="Luo G."/>
        </authorList>
    </citation>
    <scope>NUCLEOTIDE SEQUENCE [LARGE SCALE GENOMIC DNA]</scope>
    <source>
        <strain evidence="11 16">AF33-12</strain>
        <strain evidence="10 14">AM12-54</strain>
        <strain evidence="9 13">AM21-18</strain>
        <strain evidence="8 17">AM22-7AC</strain>
        <strain evidence="7 15">AM32-6</strain>
        <strain evidence="6 12">TF01-20-2</strain>
    </source>
</reference>
<dbReference type="InterPro" id="IPR002698">
    <property type="entry name" value="FTHF_cligase"/>
</dbReference>
<dbReference type="InterPro" id="IPR024185">
    <property type="entry name" value="FTHF_cligase-like_sf"/>
</dbReference>
<feature type="binding site" evidence="4">
    <location>
        <begin position="150"/>
        <end position="158"/>
    </location>
    <ligand>
        <name>ATP</name>
        <dbReference type="ChEBI" id="CHEBI:30616"/>
    </ligand>
</feature>
<dbReference type="EMBL" id="QRQE01000009">
    <property type="protein sequence ID" value="RHM79080.1"/>
    <property type="molecule type" value="Genomic_DNA"/>
</dbReference>
<evidence type="ECO:0000313" key="14">
    <source>
        <dbReference type="Proteomes" id="UP000283992"/>
    </source>
</evidence>
<dbReference type="EMBL" id="QRIA01000002">
    <property type="protein sequence ID" value="RHG21900.1"/>
    <property type="molecule type" value="Genomic_DNA"/>
</dbReference>
<keyword evidence="2 4" id="KW-0547">Nucleotide-binding</keyword>
<dbReference type="GO" id="GO:0005524">
    <property type="term" value="F:ATP binding"/>
    <property type="evidence" value="ECO:0007669"/>
    <property type="project" value="UniProtKB-KW"/>
</dbReference>
<dbReference type="GO" id="GO:0030272">
    <property type="term" value="F:5-formyltetrahydrofolate cyclo-ligase activity"/>
    <property type="evidence" value="ECO:0007669"/>
    <property type="project" value="UniProtKB-EC"/>
</dbReference>
<sequence>MWKKKTVQSSIWERNLETKRDIRKQMLCARDRLTDREWETYSDRITEQVVSHPLFVQAKEIWCYVSMGKEVCTEQILVSAWRAGKRTAVPKVTGKREMKFYYIESLNDLETGAFGILEPKEEKKGADCCLEKSDLLMLVPGVSFDPAGRRIGYGGGFYDTYLQKMEGCHTFGLAFEVQMADQIPAEAHDIRMEYVMTEKRCWKC</sequence>
<name>A0A396G7H5_MEDGN</name>
<evidence type="ECO:0000313" key="16">
    <source>
        <dbReference type="Proteomes" id="UP000285610"/>
    </source>
</evidence>
<dbReference type="PANTHER" id="PTHR23407">
    <property type="entry name" value="ATPASE INHIBITOR/5-FORMYLTETRAHYDROFOLATE CYCLO-LIGASE"/>
    <property type="match status" value="1"/>
</dbReference>
<dbReference type="EMBL" id="QSSX01000009">
    <property type="protein sequence ID" value="RGM23979.1"/>
    <property type="molecule type" value="Genomic_DNA"/>
</dbReference>
<keyword evidence="5" id="KW-0479">Metal-binding</keyword>
<evidence type="ECO:0000313" key="6">
    <source>
        <dbReference type="EMBL" id="RGM23979.1"/>
    </source>
</evidence>
<keyword evidence="5" id="KW-0460">Magnesium</keyword>
<dbReference type="PANTHER" id="PTHR23407:SF1">
    <property type="entry name" value="5-FORMYLTETRAHYDROFOLATE CYCLO-LIGASE"/>
    <property type="match status" value="1"/>
</dbReference>
<keyword evidence="10" id="KW-0436">Ligase</keyword>
<comment type="cofactor">
    <cofactor evidence="5">
        <name>Mg(2+)</name>
        <dbReference type="ChEBI" id="CHEBI:18420"/>
    </cofactor>
</comment>
<organism evidence="10 14">
    <name type="scientific">Mediterraneibacter gnavus</name>
    <name type="common">Ruminococcus gnavus</name>
    <dbReference type="NCBI Taxonomy" id="33038"/>
    <lineage>
        <taxon>Bacteria</taxon>
        <taxon>Bacillati</taxon>
        <taxon>Bacillota</taxon>
        <taxon>Clostridia</taxon>
        <taxon>Lachnospirales</taxon>
        <taxon>Lachnospiraceae</taxon>
        <taxon>Mediterraneibacter</taxon>
    </lineage>
</organism>
<dbReference type="Gene3D" id="3.40.50.10420">
    <property type="entry name" value="NagB/RpiA/CoA transferase-like"/>
    <property type="match status" value="1"/>
</dbReference>
<evidence type="ECO:0000313" key="9">
    <source>
        <dbReference type="EMBL" id="RHG88312.1"/>
    </source>
</evidence>
<dbReference type="GO" id="GO:0035999">
    <property type="term" value="P:tetrahydrofolate interconversion"/>
    <property type="evidence" value="ECO:0007669"/>
    <property type="project" value="TreeGrafter"/>
</dbReference>
<evidence type="ECO:0000313" key="11">
    <source>
        <dbReference type="EMBL" id="RHM79080.1"/>
    </source>
</evidence>